<dbReference type="InterPro" id="IPR035979">
    <property type="entry name" value="RBD_domain_sf"/>
</dbReference>
<accession>A0A8H6SCL3</accession>
<keyword evidence="7" id="KW-1185">Reference proteome</keyword>
<keyword evidence="3" id="KW-0694">RNA-binding</keyword>
<dbReference type="EMBL" id="JACAZE010000016">
    <property type="protein sequence ID" value="KAF7296467.1"/>
    <property type="molecule type" value="Genomic_DNA"/>
</dbReference>
<reference evidence="6" key="1">
    <citation type="submission" date="2020-05" db="EMBL/GenBank/DDBJ databases">
        <title>Mycena genomes resolve the evolution of fungal bioluminescence.</title>
        <authorList>
            <person name="Tsai I.J."/>
        </authorList>
    </citation>
    <scope>NUCLEOTIDE SEQUENCE</scope>
    <source>
        <strain evidence="6">110903Hualien_Pintung</strain>
    </source>
</reference>
<evidence type="ECO:0000256" key="4">
    <source>
        <dbReference type="SAM" id="MobiDB-lite"/>
    </source>
</evidence>
<comment type="caution">
    <text evidence="6">The sequence shown here is derived from an EMBL/GenBank/DDBJ whole genome shotgun (WGS) entry which is preliminary data.</text>
</comment>
<evidence type="ECO:0000259" key="5">
    <source>
        <dbReference type="PROSITE" id="PS50102"/>
    </source>
</evidence>
<dbReference type="PANTHER" id="PTHR48038:SF1">
    <property type="entry name" value="RIBONUCLEOPROTEIN RB97D"/>
    <property type="match status" value="1"/>
</dbReference>
<dbReference type="Pfam" id="PF00076">
    <property type="entry name" value="RRM_1"/>
    <property type="match status" value="1"/>
</dbReference>
<dbReference type="PANTHER" id="PTHR48038">
    <property type="entry name" value="RIBONUCLEOPROTEIN RB97D"/>
    <property type="match status" value="1"/>
</dbReference>
<dbReference type="Gene3D" id="3.30.70.330">
    <property type="match status" value="1"/>
</dbReference>
<evidence type="ECO:0000256" key="2">
    <source>
        <dbReference type="ARBA" id="ARBA00030780"/>
    </source>
</evidence>
<dbReference type="GO" id="GO:0003723">
    <property type="term" value="F:RNA binding"/>
    <property type="evidence" value="ECO:0007669"/>
    <property type="project" value="UniProtKB-UniRule"/>
</dbReference>
<dbReference type="InterPro" id="IPR012677">
    <property type="entry name" value="Nucleotide-bd_a/b_plait_sf"/>
</dbReference>
<feature type="region of interest" description="Disordered" evidence="4">
    <location>
        <begin position="171"/>
        <end position="190"/>
    </location>
</feature>
<name>A0A8H6SCL3_MYCCL</name>
<dbReference type="SUPFAM" id="SSF54928">
    <property type="entry name" value="RNA-binding domain, RBD"/>
    <property type="match status" value="1"/>
</dbReference>
<organism evidence="6 7">
    <name type="scientific">Mycena chlorophos</name>
    <name type="common">Agaric fungus</name>
    <name type="synonym">Agaricus chlorophos</name>
    <dbReference type="NCBI Taxonomy" id="658473"/>
    <lineage>
        <taxon>Eukaryota</taxon>
        <taxon>Fungi</taxon>
        <taxon>Dikarya</taxon>
        <taxon>Basidiomycota</taxon>
        <taxon>Agaricomycotina</taxon>
        <taxon>Agaricomycetes</taxon>
        <taxon>Agaricomycetidae</taxon>
        <taxon>Agaricales</taxon>
        <taxon>Marasmiineae</taxon>
        <taxon>Mycenaceae</taxon>
        <taxon>Mycena</taxon>
    </lineage>
</organism>
<dbReference type="PROSITE" id="PS50102">
    <property type="entry name" value="RRM"/>
    <property type="match status" value="1"/>
</dbReference>
<evidence type="ECO:0000313" key="7">
    <source>
        <dbReference type="Proteomes" id="UP000613580"/>
    </source>
</evidence>
<dbReference type="OrthoDB" id="6730379at2759"/>
<protein>
    <recommendedName>
        <fullName evidence="1">Probable RNA-binding protein 18</fullName>
    </recommendedName>
    <alternativeName>
        <fullName evidence="2">RNA-binding motif protein 18</fullName>
    </alternativeName>
</protein>
<feature type="region of interest" description="Disordered" evidence="4">
    <location>
        <begin position="210"/>
        <end position="248"/>
    </location>
</feature>
<dbReference type="AlphaFoldDB" id="A0A8H6SCL3"/>
<dbReference type="SMART" id="SM00360">
    <property type="entry name" value="RRM"/>
    <property type="match status" value="1"/>
</dbReference>
<evidence type="ECO:0000256" key="3">
    <source>
        <dbReference type="PROSITE-ProRule" id="PRU00176"/>
    </source>
</evidence>
<evidence type="ECO:0000313" key="6">
    <source>
        <dbReference type="EMBL" id="KAF7296467.1"/>
    </source>
</evidence>
<dbReference type="CDD" id="cd12355">
    <property type="entry name" value="RRM_RBM18"/>
    <property type="match status" value="1"/>
</dbReference>
<dbReference type="InterPro" id="IPR000504">
    <property type="entry name" value="RRM_dom"/>
</dbReference>
<sequence>MEQHLTFPTFVPEDDAPVASSSKTAAVPTQSDRLYIGNLHPTVDEYTLLQLFNKHGRVTKLDFLFHKTGVLKGKPRGYAFIEYGDKDDALRAQTALHDRLLRGRKLVVTFAQNAPIDPGKPRKVMAESGRPTTLSMLKSGRREGTDDKIAMMEAKLREMAKEDTKLVPHASLPPKPLPSDAPLVSTDEPQRIRRPSAALPSLPLVHFTAESAGSSAKITSKPKPRKAGGLAGVKLGKPKAKAVDTGGE</sequence>
<evidence type="ECO:0000256" key="1">
    <source>
        <dbReference type="ARBA" id="ARBA00021141"/>
    </source>
</evidence>
<gene>
    <name evidence="6" type="ORF">HMN09_01053200</name>
</gene>
<feature type="domain" description="RRM" evidence="5">
    <location>
        <begin position="32"/>
        <end position="113"/>
    </location>
</feature>
<dbReference type="InterPro" id="IPR039157">
    <property type="entry name" value="RBM18_RRM"/>
</dbReference>
<dbReference type="Proteomes" id="UP000613580">
    <property type="component" value="Unassembled WGS sequence"/>
</dbReference>
<proteinExistence type="predicted"/>